<evidence type="ECO:0000256" key="6">
    <source>
        <dbReference type="ARBA" id="ARBA00022552"/>
    </source>
</evidence>
<dbReference type="EC" id="5.4.99.24" evidence="4"/>
<sequence>MPVKKLNINSDNENRRLDNYLMNRLKNIPKTNIYKMIRKGEIRVNSKRIKPLYKLKSGDEIRLPPFINIDSTSNSNEYYSDKFLKDFKKNILFSNSNYLVINKPYGLSVHGGTATKSNLISIIRKIYNYENIDLCHRIDKHTSGCIVVSLNKKANISFNRCLLKNEVQKVYKAIVKGSIGNDIEIENELFSRNHKTKSSLSYFSPIKKLKKSTLIQVKIETGRTHQIRKHANSINHPILNDYKYGDDKYNKLMNDLVNNRMYLHSFIISFNDTNGALISCEAPLDDSFNDAINKLS</sequence>
<feature type="domain" description="RNA-binding S4" evidence="12">
    <location>
        <begin position="15"/>
        <end position="77"/>
    </location>
</feature>
<dbReference type="InterPro" id="IPR006145">
    <property type="entry name" value="PsdUridine_synth_RsuA/RluA"/>
</dbReference>
<dbReference type="AlphaFoldDB" id="J5KHX5"/>
<dbReference type="GO" id="GO:0003723">
    <property type="term" value="F:RNA binding"/>
    <property type="evidence" value="ECO:0007669"/>
    <property type="project" value="UniProtKB-KW"/>
</dbReference>
<reference evidence="13 14" key="1">
    <citation type="journal article" date="2012" name="ISME J.">
        <title>Genomic insights to SAR86, an abundant and uncultivated marine bacterial lineage.</title>
        <authorList>
            <person name="Dupont C.L."/>
            <person name="Rusch D.B."/>
            <person name="Yooseph S."/>
            <person name="Lombardo M.J."/>
            <person name="Richter R.A."/>
            <person name="Valas R."/>
            <person name="Novotny M."/>
            <person name="Yee-Greenbaum J."/>
            <person name="Selengut J.D."/>
            <person name="Haft D.H."/>
            <person name="Halpern A.L."/>
            <person name="Lasken R.S."/>
            <person name="Nealson K."/>
            <person name="Friedman R."/>
            <person name="Venter J.C."/>
        </authorList>
    </citation>
    <scope>NUCLEOTIDE SEQUENCE [LARGE SCALE GENOMIC DNA]</scope>
</reference>
<dbReference type="PROSITE" id="PS01129">
    <property type="entry name" value="PSI_RLU"/>
    <property type="match status" value="1"/>
</dbReference>
<dbReference type="InterPro" id="IPR006224">
    <property type="entry name" value="PsdUridine_synth_RluA-like_CS"/>
</dbReference>
<evidence type="ECO:0000256" key="11">
    <source>
        <dbReference type="PROSITE-ProRule" id="PRU00182"/>
    </source>
</evidence>
<comment type="similarity">
    <text evidence="3">Belongs to the pseudouridine synthase RluA family.</text>
</comment>
<dbReference type="Gene3D" id="3.10.290.10">
    <property type="entry name" value="RNA-binding S4 domain"/>
    <property type="match status" value="1"/>
</dbReference>
<dbReference type="InterPro" id="IPR050188">
    <property type="entry name" value="RluA_PseudoU_synthase"/>
</dbReference>
<accession>J5KHX5</accession>
<evidence type="ECO:0000256" key="7">
    <source>
        <dbReference type="ARBA" id="ARBA00023235"/>
    </source>
</evidence>
<dbReference type="PANTHER" id="PTHR21600">
    <property type="entry name" value="MITOCHONDRIAL RNA PSEUDOURIDINE SYNTHASE"/>
    <property type="match status" value="1"/>
</dbReference>
<protein>
    <recommendedName>
        <fullName evidence="5">Ribosomal large subunit pseudouridine synthase C</fullName>
        <ecNumber evidence="4">5.4.99.24</ecNumber>
    </recommendedName>
    <alternativeName>
        <fullName evidence="8">23S rRNA pseudouridine(955/2504/2580) synthase</fullName>
    </alternativeName>
    <alternativeName>
        <fullName evidence="9">rRNA pseudouridylate synthase C</fullName>
    </alternativeName>
    <alternativeName>
        <fullName evidence="10">rRNA-uridine isomerase C</fullName>
    </alternativeName>
</protein>
<dbReference type="CDD" id="cd00165">
    <property type="entry name" value="S4"/>
    <property type="match status" value="1"/>
</dbReference>
<dbReference type="SUPFAM" id="SSF55120">
    <property type="entry name" value="Pseudouridine synthase"/>
    <property type="match status" value="1"/>
</dbReference>
<dbReference type="SUPFAM" id="SSF55174">
    <property type="entry name" value="Alpha-L RNA-binding motif"/>
    <property type="match status" value="1"/>
</dbReference>
<evidence type="ECO:0000256" key="8">
    <source>
        <dbReference type="ARBA" id="ARBA00030705"/>
    </source>
</evidence>
<dbReference type="Pfam" id="PF00849">
    <property type="entry name" value="PseudoU_synth_2"/>
    <property type="match status" value="1"/>
</dbReference>
<evidence type="ECO:0000313" key="14">
    <source>
        <dbReference type="Proteomes" id="UP000010116"/>
    </source>
</evidence>
<dbReference type="GO" id="GO:0160141">
    <property type="term" value="F:23S rRNA pseudouridine(955/2504/2580) synthase activity"/>
    <property type="evidence" value="ECO:0007669"/>
    <property type="project" value="UniProtKB-EC"/>
</dbReference>
<dbReference type="SMART" id="SM00363">
    <property type="entry name" value="S4"/>
    <property type="match status" value="1"/>
</dbReference>
<dbReference type="Proteomes" id="UP000010116">
    <property type="component" value="Unassembled WGS sequence"/>
</dbReference>
<organism evidence="13 14">
    <name type="scientific">SAR86 cluster bacterium SAR86B</name>
    <dbReference type="NCBI Taxonomy" id="1123867"/>
    <lineage>
        <taxon>Bacteria</taxon>
        <taxon>Pseudomonadati</taxon>
        <taxon>Pseudomonadota</taxon>
        <taxon>Gammaproteobacteria</taxon>
        <taxon>SAR86 cluster</taxon>
    </lineage>
</organism>
<evidence type="ECO:0000256" key="5">
    <source>
        <dbReference type="ARBA" id="ARBA00017128"/>
    </source>
</evidence>
<evidence type="ECO:0000256" key="10">
    <source>
        <dbReference type="ARBA" id="ARBA00033053"/>
    </source>
</evidence>
<dbReference type="InterPro" id="IPR020103">
    <property type="entry name" value="PsdUridine_synth_cat_dom_sf"/>
</dbReference>
<dbReference type="EMBL" id="JH611190">
    <property type="protein sequence ID" value="EJP72501.1"/>
    <property type="molecule type" value="Genomic_DNA"/>
</dbReference>
<dbReference type="HOGENOM" id="CLU_016902_1_0_6"/>
<proteinExistence type="inferred from homology"/>
<keyword evidence="6" id="KW-0698">rRNA processing</keyword>
<name>J5KHX5_9GAMM</name>
<gene>
    <name evidence="13" type="ORF">NT02SARS_1042</name>
</gene>
<dbReference type="PROSITE" id="PS50889">
    <property type="entry name" value="S4"/>
    <property type="match status" value="1"/>
</dbReference>
<evidence type="ECO:0000256" key="2">
    <source>
        <dbReference type="ARBA" id="ARBA00002876"/>
    </source>
</evidence>
<dbReference type="PANTHER" id="PTHR21600:SF92">
    <property type="entry name" value="RIBOSOMAL LARGE SUBUNIT PSEUDOURIDINE SYNTHASE C"/>
    <property type="match status" value="1"/>
</dbReference>
<comment type="catalytic activity">
    <reaction evidence="1">
        <text>uridine(955/2504/2580) in 23S rRNA = pseudouridine(955/2504/2580) in 23S rRNA</text>
        <dbReference type="Rhea" id="RHEA:42528"/>
        <dbReference type="Rhea" id="RHEA-COMP:10099"/>
        <dbReference type="Rhea" id="RHEA-COMP:10100"/>
        <dbReference type="ChEBI" id="CHEBI:65314"/>
        <dbReference type="ChEBI" id="CHEBI:65315"/>
        <dbReference type="EC" id="5.4.99.24"/>
    </reaction>
</comment>
<dbReference type="GO" id="GO:0000455">
    <property type="term" value="P:enzyme-directed rRNA pseudouridine synthesis"/>
    <property type="evidence" value="ECO:0007669"/>
    <property type="project" value="TreeGrafter"/>
</dbReference>
<dbReference type="Pfam" id="PF01479">
    <property type="entry name" value="S4"/>
    <property type="match status" value="1"/>
</dbReference>
<keyword evidence="11" id="KW-0694">RNA-binding</keyword>
<evidence type="ECO:0000256" key="3">
    <source>
        <dbReference type="ARBA" id="ARBA00010876"/>
    </source>
</evidence>
<evidence type="ECO:0000256" key="9">
    <source>
        <dbReference type="ARBA" id="ARBA00031975"/>
    </source>
</evidence>
<evidence type="ECO:0000256" key="4">
    <source>
        <dbReference type="ARBA" id="ARBA00012785"/>
    </source>
</evidence>
<dbReference type="Gene3D" id="3.30.2350.10">
    <property type="entry name" value="Pseudouridine synthase"/>
    <property type="match status" value="1"/>
</dbReference>
<evidence type="ECO:0000259" key="12">
    <source>
        <dbReference type="SMART" id="SM00363"/>
    </source>
</evidence>
<dbReference type="InterPro" id="IPR036986">
    <property type="entry name" value="S4_RNA-bd_sf"/>
</dbReference>
<dbReference type="InterPro" id="IPR002942">
    <property type="entry name" value="S4_RNA-bd"/>
</dbReference>
<comment type="function">
    <text evidence="2">Responsible for synthesis of pseudouridine from uracil at positions 955, 2504 and 2580 in 23S ribosomal RNA.</text>
</comment>
<evidence type="ECO:0000313" key="13">
    <source>
        <dbReference type="EMBL" id="EJP72501.1"/>
    </source>
</evidence>
<evidence type="ECO:0000256" key="1">
    <source>
        <dbReference type="ARBA" id="ARBA00000381"/>
    </source>
</evidence>
<keyword evidence="7" id="KW-0413">Isomerase</keyword>
<dbReference type="CDD" id="cd02869">
    <property type="entry name" value="PseudoU_synth_RluA_like"/>
    <property type="match status" value="1"/>
</dbReference>